<dbReference type="Pfam" id="PF19590">
    <property type="entry name" value="TrbL_3"/>
    <property type="match status" value="1"/>
</dbReference>
<evidence type="ECO:0000256" key="2">
    <source>
        <dbReference type="SAM" id="Phobius"/>
    </source>
</evidence>
<feature type="transmembrane region" description="Helical" evidence="2">
    <location>
        <begin position="194"/>
        <end position="216"/>
    </location>
</feature>
<dbReference type="RefSeq" id="WP_169384359.1">
    <property type="nucleotide sequence ID" value="NZ_JAAXLA010000067.1"/>
</dbReference>
<feature type="transmembrane region" description="Helical" evidence="2">
    <location>
        <begin position="76"/>
        <end position="100"/>
    </location>
</feature>
<keyword evidence="4" id="KW-1185">Reference proteome</keyword>
<reference evidence="3 4" key="1">
    <citation type="submission" date="2020-04" db="EMBL/GenBank/DDBJ databases">
        <authorList>
            <person name="Klaysubun C."/>
            <person name="Duangmal K."/>
            <person name="Lipun K."/>
        </authorList>
    </citation>
    <scope>NUCLEOTIDE SEQUENCE [LARGE SCALE GENOMIC DNA]</scope>
    <source>
        <strain evidence="3 4">K10HN5</strain>
    </source>
</reference>
<feature type="transmembrane region" description="Helical" evidence="2">
    <location>
        <begin position="20"/>
        <end position="39"/>
    </location>
</feature>
<evidence type="ECO:0000256" key="1">
    <source>
        <dbReference type="SAM" id="MobiDB-lite"/>
    </source>
</evidence>
<name>A0ABX1SJ98_9PSEU</name>
<dbReference type="InterPro" id="IPR045782">
    <property type="entry name" value="TrbL_3"/>
</dbReference>
<feature type="transmembrane region" description="Helical" evidence="2">
    <location>
        <begin position="228"/>
        <end position="249"/>
    </location>
</feature>
<feature type="transmembrane region" description="Helical" evidence="2">
    <location>
        <begin position="137"/>
        <end position="157"/>
    </location>
</feature>
<keyword evidence="2" id="KW-1133">Transmembrane helix</keyword>
<dbReference type="Proteomes" id="UP000820669">
    <property type="component" value="Unassembled WGS sequence"/>
</dbReference>
<feature type="transmembrane region" description="Helical" evidence="2">
    <location>
        <begin position="106"/>
        <end position="125"/>
    </location>
</feature>
<evidence type="ECO:0000313" key="3">
    <source>
        <dbReference type="EMBL" id="NMI00898.1"/>
    </source>
</evidence>
<organism evidence="3 4">
    <name type="scientific">Pseudonocardia acidicola</name>
    <dbReference type="NCBI Taxonomy" id="2724939"/>
    <lineage>
        <taxon>Bacteria</taxon>
        <taxon>Bacillati</taxon>
        <taxon>Actinomycetota</taxon>
        <taxon>Actinomycetes</taxon>
        <taxon>Pseudonocardiales</taxon>
        <taxon>Pseudonocardiaceae</taxon>
        <taxon>Pseudonocardia</taxon>
    </lineage>
</organism>
<sequence length="350" mass="34415">MSTATGPEDVTALAISWLERGVPAAGLLGLLICAGMIVLGRRRRSGPAQDRLVGALTATLLVRSIRIVPLRRGEPLAAVATGLARFVLATALGVAVLQAALFTGDALAVALLGTGAGGGVSTLVAERLTGRDGLAEPFLLLLAAVCVLLLAAALWMVLVVRRIALLAIAATLPLAAAGSLTAGTRGWLVRLAPWAVALVVHKPAAALVFSVGAGYLRSPAAPTGVGGVLAGIVVLGLAVAVLPATLRLLSWTTVRAAGERTAPGGATAGAAVGAVRLTGRSRGASAVALAGFIENTGPGTMGARPAPPLPASLPLGPGESADPPPGAACTGHPAPGRVGGPPRRGGRGDG</sequence>
<keyword evidence="2" id="KW-0812">Transmembrane</keyword>
<comment type="caution">
    <text evidence="3">The sequence shown here is derived from an EMBL/GenBank/DDBJ whole genome shotgun (WGS) entry which is preliminary data.</text>
</comment>
<feature type="transmembrane region" description="Helical" evidence="2">
    <location>
        <begin position="163"/>
        <end position="182"/>
    </location>
</feature>
<keyword evidence="2" id="KW-0472">Membrane</keyword>
<dbReference type="EMBL" id="JAAXLA010000067">
    <property type="protein sequence ID" value="NMI00898.1"/>
    <property type="molecule type" value="Genomic_DNA"/>
</dbReference>
<gene>
    <name evidence="3" type="ORF">HF526_26865</name>
</gene>
<proteinExistence type="predicted"/>
<evidence type="ECO:0000313" key="4">
    <source>
        <dbReference type="Proteomes" id="UP000820669"/>
    </source>
</evidence>
<accession>A0ABX1SJ98</accession>
<feature type="region of interest" description="Disordered" evidence="1">
    <location>
        <begin position="299"/>
        <end position="350"/>
    </location>
</feature>
<protein>
    <submittedName>
        <fullName evidence="3">Uncharacterized protein</fullName>
    </submittedName>
</protein>